<dbReference type="RefSeq" id="WP_349881210.1">
    <property type="nucleotide sequence ID" value="NZ_CP157974.1"/>
</dbReference>
<dbReference type="InterPro" id="IPR036271">
    <property type="entry name" value="Tet_transcr_reg_TetR-rel_C_sf"/>
</dbReference>
<dbReference type="SUPFAM" id="SSF48498">
    <property type="entry name" value="Tetracyclin repressor-like, C-terminal domain"/>
    <property type="match status" value="1"/>
</dbReference>
<evidence type="ECO:0000313" key="2">
    <source>
        <dbReference type="EMBL" id="XBT81229.1"/>
    </source>
</evidence>
<protein>
    <recommendedName>
        <fullName evidence="1">Tetracyclin repressor SlmA-like C-terminal domain-containing protein</fullName>
    </recommendedName>
</protein>
<dbReference type="InterPro" id="IPR041669">
    <property type="entry name" value="TetR_C_15"/>
</dbReference>
<dbReference type="EMBL" id="CP157974">
    <property type="protein sequence ID" value="XBT81229.1"/>
    <property type="molecule type" value="Genomic_DNA"/>
</dbReference>
<reference evidence="2" key="1">
    <citation type="submission" date="2024-06" db="EMBL/GenBank/DDBJ databases">
        <title>Micromonospora sp. strain HUAS YX12 genome sequences.</title>
        <authorList>
            <person name="Mo P."/>
        </authorList>
    </citation>
    <scope>NUCLEOTIDE SEQUENCE</scope>
    <source>
        <strain evidence="2">HUAS YX12</strain>
    </source>
</reference>
<accession>A0AAU7QYU5</accession>
<gene>
    <name evidence="2" type="ORF">ABIH81_26830</name>
</gene>
<organism evidence="2">
    <name type="scientific">Micromonospora sp. HUAS YX12</name>
    <dbReference type="NCBI Taxonomy" id="3156396"/>
    <lineage>
        <taxon>Bacteria</taxon>
        <taxon>Bacillati</taxon>
        <taxon>Actinomycetota</taxon>
        <taxon>Actinomycetes</taxon>
        <taxon>Micromonosporales</taxon>
        <taxon>Micromonosporaceae</taxon>
        <taxon>Micromonospora</taxon>
    </lineage>
</organism>
<evidence type="ECO:0000259" key="1">
    <source>
        <dbReference type="Pfam" id="PF17918"/>
    </source>
</evidence>
<proteinExistence type="predicted"/>
<sequence length="156" mass="17719">MYQYFPNKDSILLTLALAHIDDGARAIRTSLADFAGQSVRLEEWLSAVVATYADLHTRNPRLHKVLFEESPRPPELLIRFRQAERDAVKAVDRLLCQDRSLDLADPARTARIVVAVIESLVHRFVSQQPDGINNQELTNEIVALLVTYVRADRTEK</sequence>
<dbReference type="Pfam" id="PF17918">
    <property type="entry name" value="TetR_C_15"/>
    <property type="match status" value="1"/>
</dbReference>
<dbReference type="AlphaFoldDB" id="A0AAU7QYU5"/>
<dbReference type="Gene3D" id="1.10.357.10">
    <property type="entry name" value="Tetracycline Repressor, domain 2"/>
    <property type="match status" value="1"/>
</dbReference>
<feature type="domain" description="Tetracyclin repressor SlmA-like C-terminal" evidence="1">
    <location>
        <begin position="41"/>
        <end position="148"/>
    </location>
</feature>
<name>A0AAU7QYU5_9ACTN</name>